<dbReference type="AlphaFoldDB" id="A0A1J9R5H6"/>
<dbReference type="PANTHER" id="PTHR21310">
    <property type="entry name" value="AMINOGLYCOSIDE PHOSPHOTRANSFERASE-RELATED-RELATED"/>
    <property type="match status" value="1"/>
</dbReference>
<organism evidence="1 2">
    <name type="scientific">Diplodia corticola</name>
    <dbReference type="NCBI Taxonomy" id="236234"/>
    <lineage>
        <taxon>Eukaryota</taxon>
        <taxon>Fungi</taxon>
        <taxon>Dikarya</taxon>
        <taxon>Ascomycota</taxon>
        <taxon>Pezizomycotina</taxon>
        <taxon>Dothideomycetes</taxon>
        <taxon>Dothideomycetes incertae sedis</taxon>
        <taxon>Botryosphaeriales</taxon>
        <taxon>Botryosphaeriaceae</taxon>
        <taxon>Diplodia</taxon>
    </lineage>
</organism>
<accession>A0A1J9R5H6</accession>
<protein>
    <submittedName>
        <fullName evidence="1">Aminoglycoside phosphotransferase protein</fullName>
    </submittedName>
</protein>
<reference evidence="1 2" key="1">
    <citation type="submission" date="2016-10" db="EMBL/GenBank/DDBJ databases">
        <title>Proteomics and genomics reveal pathogen-plant mechanisms compatible with a hemibiotrophic lifestyle of Diplodia corticola.</title>
        <authorList>
            <person name="Fernandes I."/>
            <person name="De Jonge R."/>
            <person name="Van De Peer Y."/>
            <person name="Devreese B."/>
            <person name="Alves A."/>
            <person name="Esteves A.C."/>
        </authorList>
    </citation>
    <scope>NUCLEOTIDE SEQUENCE [LARGE SCALE GENOMIC DNA]</scope>
    <source>
        <strain evidence="1 2">CBS 112549</strain>
    </source>
</reference>
<dbReference type="EMBL" id="MNUE01000015">
    <property type="protein sequence ID" value="OJD35856.1"/>
    <property type="molecule type" value="Genomic_DNA"/>
</dbReference>
<dbReference type="GO" id="GO:0016740">
    <property type="term" value="F:transferase activity"/>
    <property type="evidence" value="ECO:0007669"/>
    <property type="project" value="UniProtKB-KW"/>
</dbReference>
<dbReference type="InterPro" id="IPR011009">
    <property type="entry name" value="Kinase-like_dom_sf"/>
</dbReference>
<comment type="caution">
    <text evidence="1">The sequence shown here is derived from an EMBL/GenBank/DDBJ whole genome shotgun (WGS) entry which is preliminary data.</text>
</comment>
<evidence type="ECO:0000313" key="2">
    <source>
        <dbReference type="Proteomes" id="UP000183809"/>
    </source>
</evidence>
<dbReference type="STRING" id="236234.A0A1J9R5H6"/>
<dbReference type="InterPro" id="IPR051678">
    <property type="entry name" value="AGP_Transferase"/>
</dbReference>
<dbReference type="OrthoDB" id="10003767at2759"/>
<dbReference type="PANTHER" id="PTHR21310:SF51">
    <property type="entry name" value="AMINOGLYCOSIDE PHOSPHOTRANSFERASE DOMAIN-CONTAINING PROTEIN"/>
    <property type="match status" value="1"/>
</dbReference>
<gene>
    <name evidence="1" type="ORF">BKCO1_1500053</name>
</gene>
<dbReference type="Proteomes" id="UP000183809">
    <property type="component" value="Unassembled WGS sequence"/>
</dbReference>
<dbReference type="GeneID" id="31011571"/>
<keyword evidence="2" id="KW-1185">Reference proteome</keyword>
<keyword evidence="1" id="KW-0808">Transferase</keyword>
<dbReference type="SUPFAM" id="SSF56112">
    <property type="entry name" value="Protein kinase-like (PK-like)"/>
    <property type="match status" value="1"/>
</dbReference>
<sequence length="468" mass="53343">MLRRLARVVHLNKKRELQTPKRPIVGDGHGSDEADPKWGPVLALSDESLANLALDIASNISTIPKSALPDSSSVKVVSKMNGCNNCVFVVEYHEGLRLCIRVPACGWEGKWSDADADSLQVQVRTMQYISRHTKCPIPDIISYDTTFDNAIHAPYVAMAYIEGRSVEELWYDDTGPLPLEDMRQNILRSLAKAVSELRPLTFDKMGSLHFSAEQDDNPTIGPFNVINFGASRNPDFMEYVNKMDKNPLSDSRAWLRGRLKDWMKEETGPSDENPRPRGLIFHEKLGAFRLFSMVLDEFPMAEDPEEKFVLAPPDLDWQNILADANGNVTAILDWDRVETLPRYLGWSMLPEFLFRDWEPNGWYVWPHWAQKTMSPMEYAKYRDDYARFMMDACDGEGDCKYTAKSHIFEQVAFAIGRTDYMDVILQRILLVTLPQVNAKVAVQYIGDHGIAPAERDKLKQEFKKLLAC</sequence>
<name>A0A1J9R5H6_9PEZI</name>
<evidence type="ECO:0000313" key="1">
    <source>
        <dbReference type="EMBL" id="OJD35856.1"/>
    </source>
</evidence>
<proteinExistence type="predicted"/>
<dbReference type="RefSeq" id="XP_020132116.1">
    <property type="nucleotide sequence ID" value="XM_020271312.1"/>
</dbReference>